<accession>A0A212CCE8</accession>
<evidence type="ECO:0000259" key="7">
    <source>
        <dbReference type="Pfam" id="PF23727"/>
    </source>
</evidence>
<keyword evidence="4" id="KW-0472">Membrane</keyword>
<dbReference type="InterPro" id="IPR055409">
    <property type="entry name" value="Beta-prop_FAM234A_B"/>
</dbReference>
<dbReference type="EMBL" id="MKHE01000022">
    <property type="protein sequence ID" value="OWK03659.1"/>
    <property type="molecule type" value="Genomic_DNA"/>
</dbReference>
<comment type="similarity">
    <text evidence="5">Belongs to the FAM234 family.</text>
</comment>
<evidence type="ECO:0000256" key="2">
    <source>
        <dbReference type="ARBA" id="ARBA00022692"/>
    </source>
</evidence>
<keyword evidence="9" id="KW-1185">Reference proteome</keyword>
<gene>
    <name evidence="8" type="ORF">Celaphus_00014013</name>
</gene>
<protein>
    <recommendedName>
        <fullName evidence="7">FAM234A/B beta-propeller domain-containing protein</fullName>
    </recommendedName>
</protein>
<name>A0A212CCE8_CEREH</name>
<dbReference type="GO" id="GO:0016020">
    <property type="term" value="C:membrane"/>
    <property type="evidence" value="ECO:0007669"/>
    <property type="project" value="UniProtKB-SubCell"/>
</dbReference>
<evidence type="ECO:0000256" key="3">
    <source>
        <dbReference type="ARBA" id="ARBA00022989"/>
    </source>
</evidence>
<feature type="region of interest" description="Disordered" evidence="6">
    <location>
        <begin position="1"/>
        <end position="67"/>
    </location>
</feature>
<proteinExistence type="inferred from homology"/>
<organism evidence="8 9">
    <name type="scientific">Cervus elaphus hippelaphus</name>
    <name type="common">European red deer</name>
    <dbReference type="NCBI Taxonomy" id="46360"/>
    <lineage>
        <taxon>Eukaryota</taxon>
        <taxon>Metazoa</taxon>
        <taxon>Chordata</taxon>
        <taxon>Craniata</taxon>
        <taxon>Vertebrata</taxon>
        <taxon>Euteleostomi</taxon>
        <taxon>Mammalia</taxon>
        <taxon>Eutheria</taxon>
        <taxon>Laurasiatheria</taxon>
        <taxon>Artiodactyla</taxon>
        <taxon>Ruminantia</taxon>
        <taxon>Pecora</taxon>
        <taxon>Cervidae</taxon>
        <taxon>Cervinae</taxon>
        <taxon>Cervus</taxon>
    </lineage>
</organism>
<evidence type="ECO:0000313" key="8">
    <source>
        <dbReference type="EMBL" id="OWK03659.1"/>
    </source>
</evidence>
<comment type="subcellular location">
    <subcellularLocation>
        <location evidence="1">Membrane</location>
        <topology evidence="1">Single-pass membrane protein</topology>
    </subcellularLocation>
</comment>
<evidence type="ECO:0000256" key="6">
    <source>
        <dbReference type="SAM" id="MobiDB-lite"/>
    </source>
</evidence>
<comment type="caution">
    <text evidence="8">The sequence shown here is derived from an EMBL/GenBank/DDBJ whole genome shotgun (WGS) entry which is preliminary data.</text>
</comment>
<dbReference type="PANTHER" id="PTHR21419">
    <property type="match status" value="1"/>
</dbReference>
<dbReference type="Pfam" id="PF23727">
    <property type="entry name" value="Beta-prop_FAM234A_B"/>
    <property type="match status" value="1"/>
</dbReference>
<feature type="domain" description="FAM234A/B beta-propeller" evidence="7">
    <location>
        <begin position="353"/>
        <end position="536"/>
    </location>
</feature>
<keyword evidence="3" id="KW-1133">Transmembrane helix</keyword>
<evidence type="ECO:0000313" key="9">
    <source>
        <dbReference type="Proteomes" id="UP000242450"/>
    </source>
</evidence>
<dbReference type="Proteomes" id="UP000242450">
    <property type="component" value="Chromosome 22"/>
</dbReference>
<dbReference type="PANTHER" id="PTHR21419:SF25">
    <property type="entry name" value="PROTEIN FAM234B"/>
    <property type="match status" value="1"/>
</dbReference>
<sequence length="545" mass="58236">MGKKSPDLGEYDPLTQADSDESEDDLVLNLQQKNGGVKNGKSPLGEAPEPDSDVEVAGAGKPRLSEVTPEGYPLEPLGALEQKAASSVVSYVRTSVFLLMLVVSMVLVLVCAFLIPCPPRDLHSTWSRHLGPQGGGDLSPLDLADVNADGLRDVLLSFVPSGNGSAAGKAMWTLNPNYLSNGTLAAPAVVLPDVDEDGVSGPPAVLVCLSGMNGSTLWSSPLPEEARDITCLDLTPGNLAKTVCLVTGTHKMLSAFNGTSDLCFLLVSGRTGSPVGRPVKYNIVGVGNLIGPQVYFTTSGAAYILFGFGNIQAVALRDIFVQAQNRDSLPPSLQIEEPEWEKRRSVNLSELIDVYSQPTPGYFTDDETIDFLLQIPNGVMVVDGDSGLVTWSYSIPCHMKETPATSAATVEQKSVFLFWAEGLSAASPNPDVLGSEPPSLHHLYLLHPTFPSILLDLANATGTVTASEVGINDLWKDAFYVTRTTGPSSEGHPAPLVVSKLSLRWALMEGQMVQLEETTSKIGRGELRRFLSRIKFVDSPYQVNS</sequence>
<keyword evidence="2" id="KW-0812">Transmembrane</keyword>
<dbReference type="InterPro" id="IPR011047">
    <property type="entry name" value="Quinoprotein_ADH-like_sf"/>
</dbReference>
<evidence type="ECO:0000256" key="5">
    <source>
        <dbReference type="ARBA" id="ARBA00025791"/>
    </source>
</evidence>
<dbReference type="AlphaFoldDB" id="A0A212CCE8"/>
<evidence type="ECO:0000256" key="1">
    <source>
        <dbReference type="ARBA" id="ARBA00004167"/>
    </source>
</evidence>
<dbReference type="InterPro" id="IPR045232">
    <property type="entry name" value="FAM234"/>
</dbReference>
<reference evidence="8 9" key="1">
    <citation type="journal article" date="2018" name="Mol. Genet. Genomics">
        <title>The red deer Cervus elaphus genome CerEla1.0: sequencing, annotating, genes, and chromosomes.</title>
        <authorList>
            <person name="Bana N.A."/>
            <person name="Nyiri A."/>
            <person name="Nagy J."/>
            <person name="Frank K."/>
            <person name="Nagy T."/>
            <person name="Steger V."/>
            <person name="Schiller M."/>
            <person name="Lakatos P."/>
            <person name="Sugar L."/>
            <person name="Horn P."/>
            <person name="Barta E."/>
            <person name="Orosz L."/>
        </authorList>
    </citation>
    <scope>NUCLEOTIDE SEQUENCE [LARGE SCALE GENOMIC DNA]</scope>
    <source>
        <strain evidence="8">Hungarian</strain>
    </source>
</reference>
<evidence type="ECO:0000256" key="4">
    <source>
        <dbReference type="ARBA" id="ARBA00023136"/>
    </source>
</evidence>
<dbReference type="OrthoDB" id="9941159at2759"/>
<dbReference type="SUPFAM" id="SSF50998">
    <property type="entry name" value="Quinoprotein alcohol dehydrogenase-like"/>
    <property type="match status" value="1"/>
</dbReference>